<gene>
    <name evidence="1" type="ORF">FPSE_06349</name>
</gene>
<accession>K3VGL6</accession>
<organism evidence="1 2">
    <name type="scientific">Fusarium pseudograminearum (strain CS3096)</name>
    <name type="common">Wheat and barley crown-rot fungus</name>
    <dbReference type="NCBI Taxonomy" id="1028729"/>
    <lineage>
        <taxon>Eukaryota</taxon>
        <taxon>Fungi</taxon>
        <taxon>Dikarya</taxon>
        <taxon>Ascomycota</taxon>
        <taxon>Pezizomycotina</taxon>
        <taxon>Sordariomycetes</taxon>
        <taxon>Hypocreomycetidae</taxon>
        <taxon>Hypocreales</taxon>
        <taxon>Nectriaceae</taxon>
        <taxon>Fusarium</taxon>
    </lineage>
</organism>
<dbReference type="KEGG" id="fpu:FPSE_06349"/>
<dbReference type="AlphaFoldDB" id="K3VGL6"/>
<dbReference type="OrthoDB" id="5148578at2759"/>
<evidence type="ECO:0000313" key="1">
    <source>
        <dbReference type="EMBL" id="EKJ73472.1"/>
    </source>
</evidence>
<dbReference type="SUPFAM" id="SSF52540">
    <property type="entry name" value="P-loop containing nucleoside triphosphate hydrolases"/>
    <property type="match status" value="1"/>
</dbReference>
<evidence type="ECO:0000313" key="2">
    <source>
        <dbReference type="Proteomes" id="UP000007978"/>
    </source>
</evidence>
<dbReference type="RefSeq" id="XP_009257742.1">
    <property type="nucleotide sequence ID" value="XM_009259467.1"/>
</dbReference>
<proteinExistence type="predicted"/>
<dbReference type="Gene3D" id="3.40.50.300">
    <property type="entry name" value="P-loop containing nucleotide triphosphate hydrolases"/>
    <property type="match status" value="2"/>
</dbReference>
<dbReference type="GeneID" id="20364967"/>
<protein>
    <recommendedName>
        <fullName evidence="3">Helicase ATP-binding domain-containing protein</fullName>
    </recommendedName>
</protein>
<dbReference type="HOGENOM" id="CLU_1825393_0_0_1"/>
<evidence type="ECO:0008006" key="3">
    <source>
        <dbReference type="Google" id="ProtNLM"/>
    </source>
</evidence>
<dbReference type="eggNOG" id="KOG0351">
    <property type="taxonomic scope" value="Eukaryota"/>
</dbReference>
<dbReference type="InterPro" id="IPR027417">
    <property type="entry name" value="P-loop_NTPase"/>
</dbReference>
<reference evidence="1 2" key="1">
    <citation type="journal article" date="2012" name="PLoS Pathog.">
        <title>Comparative pathogenomics reveals horizontally acquired novel virulence genes in fungi infecting cereal hosts.</title>
        <authorList>
            <person name="Gardiner D.M."/>
            <person name="McDonald M.C."/>
            <person name="Covarelli L."/>
            <person name="Solomon P.S."/>
            <person name="Rusu A.G."/>
            <person name="Marshall M."/>
            <person name="Kazan K."/>
            <person name="Chakraborty S."/>
            <person name="McDonald B.A."/>
            <person name="Manners J.M."/>
        </authorList>
    </citation>
    <scope>NUCLEOTIDE SEQUENCE [LARGE SCALE GENOMIC DNA]</scope>
    <source>
        <strain evidence="1 2">CS3096</strain>
    </source>
</reference>
<dbReference type="Proteomes" id="UP000007978">
    <property type="component" value="Chromosome 2"/>
</dbReference>
<keyword evidence="2" id="KW-1185">Reference proteome</keyword>
<sequence length="141" mass="15730">MPEGNLAFRPKLQELSHLAQHGIQIVYLTATLPIAEEAKFFSLIYSTPKSATFFRFPITRPNIGYSVSSFDIKGVNNIDTAVTTTIRESTDQILAQYASTAKAIIYCQTKKATQALAEALRCNTYYSDVGTEDKKAQRLRD</sequence>
<dbReference type="EMBL" id="AFNW01000140">
    <property type="protein sequence ID" value="EKJ73472.1"/>
    <property type="molecule type" value="Genomic_DNA"/>
</dbReference>
<comment type="caution">
    <text evidence="1">The sequence shown here is derived from an EMBL/GenBank/DDBJ whole genome shotgun (WGS) entry which is preliminary data.</text>
</comment>
<name>K3VGL6_FUSPC</name>